<feature type="transmembrane region" description="Helical" evidence="1">
    <location>
        <begin position="25"/>
        <end position="43"/>
    </location>
</feature>
<reference evidence="2" key="1">
    <citation type="journal article" date="2013" name="Environ. Microbiol.">
        <title>Microbiota from the distal guts of lean and obese adolescents exhibit partial functional redundancy besides clear differences in community structure.</title>
        <authorList>
            <person name="Ferrer M."/>
            <person name="Ruiz A."/>
            <person name="Lanza F."/>
            <person name="Haange S.B."/>
            <person name="Oberbach A."/>
            <person name="Till H."/>
            <person name="Bargiela R."/>
            <person name="Campoy C."/>
            <person name="Segura M.T."/>
            <person name="Richter M."/>
            <person name="von Bergen M."/>
            <person name="Seifert J."/>
            <person name="Suarez A."/>
        </authorList>
    </citation>
    <scope>NUCLEOTIDE SEQUENCE</scope>
</reference>
<protein>
    <submittedName>
        <fullName evidence="2">Sugar transporter</fullName>
    </submittedName>
</protein>
<keyword evidence="2" id="KW-0762">Sugar transport</keyword>
<sequence>MVLVCGGGILPVIQGLVADIAGFMPSYWVIIAALGYLLFYGLVGCKNVNKDIKVD</sequence>
<dbReference type="Gene3D" id="1.20.1250.20">
    <property type="entry name" value="MFS general substrate transporter like domains"/>
    <property type="match status" value="1"/>
</dbReference>
<evidence type="ECO:0000313" key="2">
    <source>
        <dbReference type="EMBL" id="EKC81574.1"/>
    </source>
</evidence>
<organism evidence="2">
    <name type="scientific">human gut metagenome</name>
    <dbReference type="NCBI Taxonomy" id="408170"/>
    <lineage>
        <taxon>unclassified sequences</taxon>
        <taxon>metagenomes</taxon>
        <taxon>organismal metagenomes</taxon>
    </lineage>
</organism>
<dbReference type="EMBL" id="AJWY01000144">
    <property type="protein sequence ID" value="EKC81574.1"/>
    <property type="molecule type" value="Genomic_DNA"/>
</dbReference>
<gene>
    <name evidence="2" type="ORF">LEA_00204</name>
</gene>
<comment type="caution">
    <text evidence="2">The sequence shown here is derived from an EMBL/GenBank/DDBJ whole genome shotgun (WGS) entry which is preliminary data.</text>
</comment>
<accession>K1UMV8</accession>
<evidence type="ECO:0000256" key="1">
    <source>
        <dbReference type="SAM" id="Phobius"/>
    </source>
</evidence>
<keyword evidence="1" id="KW-0472">Membrane</keyword>
<dbReference type="AlphaFoldDB" id="K1UMV8"/>
<name>K1UMV8_9ZZZZ</name>
<dbReference type="InterPro" id="IPR036259">
    <property type="entry name" value="MFS_trans_sf"/>
</dbReference>
<keyword evidence="2" id="KW-0813">Transport</keyword>
<keyword evidence="1" id="KW-0812">Transmembrane</keyword>
<proteinExistence type="predicted"/>
<keyword evidence="1" id="KW-1133">Transmembrane helix</keyword>